<evidence type="ECO:0000313" key="17">
    <source>
        <dbReference type="EMBL" id="KAK7801491.1"/>
    </source>
</evidence>
<evidence type="ECO:0000256" key="1">
    <source>
        <dbReference type="ARBA" id="ARBA00004138"/>
    </source>
</evidence>
<reference evidence="17 18" key="1">
    <citation type="journal article" date="2023" name="bioRxiv">
        <title>Conserved and derived expression patterns and positive selection on dental genes reveal complex evolutionary context of ever-growing rodent molars.</title>
        <authorList>
            <person name="Calamari Z.T."/>
            <person name="Song A."/>
            <person name="Cohen E."/>
            <person name="Akter M."/>
            <person name="Roy R.D."/>
            <person name="Hallikas O."/>
            <person name="Christensen M.M."/>
            <person name="Li P."/>
            <person name="Marangoni P."/>
            <person name="Jernvall J."/>
            <person name="Klein O.D."/>
        </authorList>
    </citation>
    <scope>NUCLEOTIDE SEQUENCE [LARGE SCALE GENOMIC DNA]</scope>
    <source>
        <strain evidence="17">V071</strain>
    </source>
</reference>
<evidence type="ECO:0000256" key="2">
    <source>
        <dbReference type="ARBA" id="ARBA00004300"/>
    </source>
</evidence>
<gene>
    <name evidence="17" type="ORF">U0070_010535</name>
</gene>
<keyword evidence="9" id="KW-0539">Nucleus</keyword>
<dbReference type="GO" id="GO:0034456">
    <property type="term" value="C:UTP-C complex"/>
    <property type="evidence" value="ECO:0007669"/>
    <property type="project" value="TreeGrafter"/>
</dbReference>
<keyword evidence="10" id="KW-0966">Cell projection</keyword>
<dbReference type="CDD" id="cd12294">
    <property type="entry name" value="RRM_Rrp7A"/>
    <property type="match status" value="1"/>
</dbReference>
<name>A0AAW0HGJ6_MYOGA</name>
<evidence type="ECO:0000256" key="14">
    <source>
        <dbReference type="SAM" id="MobiDB-lite"/>
    </source>
</evidence>
<keyword evidence="18" id="KW-1185">Reference proteome</keyword>
<dbReference type="GO" id="GO:0000028">
    <property type="term" value="P:ribosomal small subunit assembly"/>
    <property type="evidence" value="ECO:0007669"/>
    <property type="project" value="TreeGrafter"/>
</dbReference>
<evidence type="ECO:0000256" key="9">
    <source>
        <dbReference type="ARBA" id="ARBA00023242"/>
    </source>
</evidence>
<keyword evidence="6" id="KW-0597">Phosphoprotein</keyword>
<dbReference type="GO" id="GO:0003723">
    <property type="term" value="F:RNA binding"/>
    <property type="evidence" value="ECO:0007669"/>
    <property type="project" value="UniProtKB-KW"/>
</dbReference>
<evidence type="ECO:0000256" key="8">
    <source>
        <dbReference type="ARBA" id="ARBA00023212"/>
    </source>
</evidence>
<keyword evidence="8" id="KW-0206">Cytoskeleton</keyword>
<feature type="region of interest" description="Disordered" evidence="14">
    <location>
        <begin position="1"/>
        <end position="24"/>
    </location>
</feature>
<dbReference type="GO" id="GO:0032545">
    <property type="term" value="C:CURI complex"/>
    <property type="evidence" value="ECO:0007669"/>
    <property type="project" value="TreeGrafter"/>
</dbReference>
<evidence type="ECO:0000256" key="6">
    <source>
        <dbReference type="ARBA" id="ARBA00022553"/>
    </source>
</evidence>
<dbReference type="SUPFAM" id="SSF54928">
    <property type="entry name" value="RNA-binding domain, RBD"/>
    <property type="match status" value="1"/>
</dbReference>
<evidence type="ECO:0000256" key="10">
    <source>
        <dbReference type="ARBA" id="ARBA00023273"/>
    </source>
</evidence>
<protein>
    <recommendedName>
        <fullName evidence="13">Ribosomal RNA-processing protein 7 homolog A</fullName>
    </recommendedName>
</protein>
<dbReference type="InterPro" id="IPR012677">
    <property type="entry name" value="Nucleotide-bd_a/b_plait_sf"/>
</dbReference>
<dbReference type="InterPro" id="IPR034890">
    <property type="entry name" value="Rrp7A_RRM"/>
</dbReference>
<dbReference type="AlphaFoldDB" id="A0AAW0HGJ6"/>
<comment type="similarity">
    <text evidence="4">Belongs to the RRP7 family.</text>
</comment>
<evidence type="ECO:0000313" key="18">
    <source>
        <dbReference type="Proteomes" id="UP001488838"/>
    </source>
</evidence>
<feature type="domain" description="Rrp7 RRM-like N-terminal" evidence="16">
    <location>
        <begin position="22"/>
        <end position="89"/>
    </location>
</feature>
<evidence type="ECO:0000256" key="11">
    <source>
        <dbReference type="ARBA" id="ARBA00054533"/>
    </source>
</evidence>
<dbReference type="Gene3D" id="3.30.70.330">
    <property type="match status" value="1"/>
</dbReference>
<dbReference type="EMBL" id="JBBHLL010000499">
    <property type="protein sequence ID" value="KAK7801491.1"/>
    <property type="molecule type" value="Genomic_DNA"/>
</dbReference>
<accession>A0AAW0HGJ6</accession>
<evidence type="ECO:0000256" key="5">
    <source>
        <dbReference type="ARBA" id="ARBA00022490"/>
    </source>
</evidence>
<dbReference type="InterPro" id="IPR024326">
    <property type="entry name" value="RRP7_C"/>
</dbReference>
<dbReference type="Proteomes" id="UP001488838">
    <property type="component" value="Unassembled WGS sequence"/>
</dbReference>
<dbReference type="InterPro" id="IPR040446">
    <property type="entry name" value="RRP7"/>
</dbReference>
<evidence type="ECO:0000259" key="15">
    <source>
        <dbReference type="Pfam" id="PF12923"/>
    </source>
</evidence>
<dbReference type="GO" id="GO:0005813">
    <property type="term" value="C:centrosome"/>
    <property type="evidence" value="ECO:0007669"/>
    <property type="project" value="UniProtKB-SubCell"/>
</dbReference>
<dbReference type="FunFam" id="3.30.70.330:FF:000512">
    <property type="entry name" value="Ribosomal RNA-processing 7 homolog A"/>
    <property type="match status" value="1"/>
</dbReference>
<dbReference type="GO" id="GO:0005929">
    <property type="term" value="C:cilium"/>
    <property type="evidence" value="ECO:0007669"/>
    <property type="project" value="UniProtKB-SubCell"/>
</dbReference>
<proteinExistence type="inferred from homology"/>
<feature type="domain" description="Ribosomal RNA-processing protein 7 C-terminal" evidence="15">
    <location>
        <begin position="177"/>
        <end position="273"/>
    </location>
</feature>
<evidence type="ECO:0000259" key="16">
    <source>
        <dbReference type="Pfam" id="PF17799"/>
    </source>
</evidence>
<dbReference type="InterPro" id="IPR040447">
    <property type="entry name" value="RRM_Rrp7"/>
</dbReference>
<organism evidence="17 18">
    <name type="scientific">Myodes glareolus</name>
    <name type="common">Bank vole</name>
    <name type="synonym">Clethrionomys glareolus</name>
    <dbReference type="NCBI Taxonomy" id="447135"/>
    <lineage>
        <taxon>Eukaryota</taxon>
        <taxon>Metazoa</taxon>
        <taxon>Chordata</taxon>
        <taxon>Craniata</taxon>
        <taxon>Vertebrata</taxon>
        <taxon>Euteleostomi</taxon>
        <taxon>Mammalia</taxon>
        <taxon>Eutheria</taxon>
        <taxon>Euarchontoglires</taxon>
        <taxon>Glires</taxon>
        <taxon>Rodentia</taxon>
        <taxon>Myomorpha</taxon>
        <taxon>Muroidea</taxon>
        <taxon>Cricetidae</taxon>
        <taxon>Arvicolinae</taxon>
        <taxon>Myodes</taxon>
    </lineage>
</organism>
<dbReference type="PANTHER" id="PTHR13191:SF0">
    <property type="entry name" value="RIBOSOMAL RNA-PROCESSING PROTEIN 7 HOMOLOG A-RELATED"/>
    <property type="match status" value="1"/>
</dbReference>
<dbReference type="InterPro" id="IPR035979">
    <property type="entry name" value="RBD_domain_sf"/>
</dbReference>
<comment type="subunit">
    <text evidence="12">Part of the small subunit (SSU) processome, composed of more than 70 proteins and the RNA chaperone small nucleolar RNA (snoRNA) U3. Interacts with NOL6; required for NOL6 localization to nucleolus.</text>
</comment>
<evidence type="ECO:0000256" key="13">
    <source>
        <dbReference type="ARBA" id="ARBA00071540"/>
    </source>
</evidence>
<comment type="function">
    <text evidence="11">Nucleolar protein that is involved in ribosomal RNA (rRNA) processing. Also plays a role in primary cilia resorption, and cell cycle progression in neurogenesis and neocortex development. Part of the small subunit (SSU) processome, first precursor of the small eukaryotic ribosomal subunit. During the assembly of the SSU processome in the nucleolus, many ribosome biogenesis factors, an RNA chaperone and ribosomal proteins associate with the nascent pre-rRNA and work in concert to generate RNA folding, modifications, rearrangements and cleavage as well as targeted degradation of pre-ribosomal RNA by the RNA exosome.</text>
</comment>
<evidence type="ECO:0000256" key="4">
    <source>
        <dbReference type="ARBA" id="ARBA00006110"/>
    </source>
</evidence>
<sequence length="294" mass="33355">MVARKKKARAGGHEGSIPGPPGYSAVPVKFSEKQQASHYLYVRQHRVRQDTQSTWPANRTLFILNVPPYCTKECLSRLLASCGAIKTVELQEKPDLAESPKEPTSKFFHPKPVPGFQVAYVVFQKPSGVSAALNLKGPLLVSTESHPVKSGIHSQYRWQCPVLPPPGLEWISDYEDSVLDPEALRVEVDTFMDAYDKKIAEEETKAKEEEGVPDEEGWVKVTRRGRRPVLPRTEAASLRVLEKEKRKRARKELLNFYAWQHRETKMERKEHLRDPTGLGQETGWLEAHLIEAQG</sequence>
<comment type="subcellular location">
    <subcellularLocation>
        <location evidence="1">Cell projection</location>
        <location evidence="1">Cilium</location>
    </subcellularLocation>
    <subcellularLocation>
        <location evidence="2">Cytoplasm</location>
        <location evidence="2">Cytoskeleton</location>
        <location evidence="2">Microtubule organizing center</location>
        <location evidence="2">Centrosome</location>
    </subcellularLocation>
    <subcellularLocation>
        <location evidence="3">Nucleus</location>
        <location evidence="3">Nucleolus</location>
    </subcellularLocation>
</comment>
<evidence type="ECO:0000256" key="12">
    <source>
        <dbReference type="ARBA" id="ARBA00062032"/>
    </source>
</evidence>
<dbReference type="Pfam" id="PF17799">
    <property type="entry name" value="RRM_Rrp7"/>
    <property type="match status" value="1"/>
</dbReference>
<dbReference type="CDD" id="cd12951">
    <property type="entry name" value="RRP7_Rrp7A"/>
    <property type="match status" value="1"/>
</dbReference>
<dbReference type="Pfam" id="PF12923">
    <property type="entry name" value="RRP7"/>
    <property type="match status" value="1"/>
</dbReference>
<keyword evidence="7" id="KW-0694">RNA-binding</keyword>
<comment type="caution">
    <text evidence="17">The sequence shown here is derived from an EMBL/GenBank/DDBJ whole genome shotgun (WGS) entry which is preliminary data.</text>
</comment>
<keyword evidence="5" id="KW-0963">Cytoplasm</keyword>
<feature type="compositionally biased region" description="Basic residues" evidence="14">
    <location>
        <begin position="1"/>
        <end position="10"/>
    </location>
</feature>
<evidence type="ECO:0000256" key="3">
    <source>
        <dbReference type="ARBA" id="ARBA00004604"/>
    </source>
</evidence>
<dbReference type="GO" id="GO:0006364">
    <property type="term" value="P:rRNA processing"/>
    <property type="evidence" value="ECO:0007669"/>
    <property type="project" value="TreeGrafter"/>
</dbReference>
<dbReference type="PANTHER" id="PTHR13191">
    <property type="entry name" value="RIBOSOMAL RNA PROCESSING PROTEIN 7-RELATED"/>
    <property type="match status" value="1"/>
</dbReference>
<evidence type="ECO:0000256" key="7">
    <source>
        <dbReference type="ARBA" id="ARBA00022884"/>
    </source>
</evidence>